<keyword evidence="2" id="KW-0862">Zinc</keyword>
<gene>
    <name evidence="8" type="primary">Rnf212</name>
    <name evidence="8" type="ORF">CDAR_541571</name>
</gene>
<dbReference type="GO" id="GO:0008270">
    <property type="term" value="F:zinc ion binding"/>
    <property type="evidence" value="ECO:0007669"/>
    <property type="project" value="UniProtKB-KW"/>
</dbReference>
<feature type="coiled-coil region" evidence="5">
    <location>
        <begin position="207"/>
        <end position="244"/>
    </location>
</feature>
<evidence type="ECO:0000256" key="4">
    <source>
        <dbReference type="PROSITE-ProRule" id="PRU00175"/>
    </source>
</evidence>
<feature type="domain" description="RING-type" evidence="7">
    <location>
        <begin position="112"/>
        <end position="150"/>
    </location>
</feature>
<dbReference type="Pfam" id="PF14634">
    <property type="entry name" value="zf-RING_5"/>
    <property type="match status" value="1"/>
</dbReference>
<evidence type="ECO:0000313" key="9">
    <source>
        <dbReference type="Proteomes" id="UP001054837"/>
    </source>
</evidence>
<evidence type="ECO:0000256" key="2">
    <source>
        <dbReference type="ARBA" id="ARBA00022833"/>
    </source>
</evidence>
<dbReference type="GO" id="GO:0016874">
    <property type="term" value="F:ligase activity"/>
    <property type="evidence" value="ECO:0007669"/>
    <property type="project" value="UniProtKB-KW"/>
</dbReference>
<keyword evidence="3" id="KW-0469">Meiosis</keyword>
<keyword evidence="5" id="KW-0175">Coiled coil</keyword>
<dbReference type="AlphaFoldDB" id="A0AAV4UTZ6"/>
<feature type="region of interest" description="Disordered" evidence="6">
    <location>
        <begin position="252"/>
        <end position="271"/>
    </location>
</feature>
<dbReference type="EMBL" id="BPLQ01011939">
    <property type="protein sequence ID" value="GIY61375.1"/>
    <property type="molecule type" value="Genomic_DNA"/>
</dbReference>
<keyword evidence="1 4" id="KW-0479">Metal-binding</keyword>
<dbReference type="GO" id="GO:0007129">
    <property type="term" value="P:homologous chromosome pairing at meiosis"/>
    <property type="evidence" value="ECO:0007669"/>
    <property type="project" value="TreeGrafter"/>
</dbReference>
<name>A0AAV4UTZ6_9ARAC</name>
<comment type="caution">
    <text evidence="8">The sequence shown here is derived from an EMBL/GenBank/DDBJ whole genome shotgun (WGS) entry which is preliminary data.</text>
</comment>
<dbReference type="InterPro" id="IPR001841">
    <property type="entry name" value="Znf_RING"/>
</dbReference>
<organism evidence="8 9">
    <name type="scientific">Caerostris darwini</name>
    <dbReference type="NCBI Taxonomy" id="1538125"/>
    <lineage>
        <taxon>Eukaryota</taxon>
        <taxon>Metazoa</taxon>
        <taxon>Ecdysozoa</taxon>
        <taxon>Arthropoda</taxon>
        <taxon>Chelicerata</taxon>
        <taxon>Arachnida</taxon>
        <taxon>Araneae</taxon>
        <taxon>Araneomorphae</taxon>
        <taxon>Entelegynae</taxon>
        <taxon>Araneoidea</taxon>
        <taxon>Araneidae</taxon>
        <taxon>Caerostris</taxon>
    </lineage>
</organism>
<evidence type="ECO:0000256" key="6">
    <source>
        <dbReference type="SAM" id="MobiDB-lite"/>
    </source>
</evidence>
<dbReference type="PANTHER" id="PTHR22663:SF17">
    <property type="entry name" value="RING FINGER PROTEIN NARYA-RELATED"/>
    <property type="match status" value="1"/>
</dbReference>
<keyword evidence="8" id="KW-0436">Ligase</keyword>
<evidence type="ECO:0000256" key="3">
    <source>
        <dbReference type="ARBA" id="ARBA00023254"/>
    </source>
</evidence>
<accession>A0AAV4UTZ6</accession>
<proteinExistence type="predicted"/>
<dbReference type="GO" id="GO:0000795">
    <property type="term" value="C:synaptonemal complex"/>
    <property type="evidence" value="ECO:0007669"/>
    <property type="project" value="InterPro"/>
</dbReference>
<evidence type="ECO:0000256" key="5">
    <source>
        <dbReference type="SAM" id="Coils"/>
    </source>
</evidence>
<dbReference type="GO" id="GO:0019789">
    <property type="term" value="F:SUMO transferase activity"/>
    <property type="evidence" value="ECO:0007669"/>
    <property type="project" value="InterPro"/>
</dbReference>
<dbReference type="SUPFAM" id="SSF57850">
    <property type="entry name" value="RING/U-box"/>
    <property type="match status" value="1"/>
</dbReference>
<evidence type="ECO:0000313" key="8">
    <source>
        <dbReference type="EMBL" id="GIY61375.1"/>
    </source>
</evidence>
<dbReference type="Proteomes" id="UP001054837">
    <property type="component" value="Unassembled WGS sequence"/>
</dbReference>
<dbReference type="PROSITE" id="PS50089">
    <property type="entry name" value="ZF_RING_2"/>
    <property type="match status" value="1"/>
</dbReference>
<reference evidence="8 9" key="1">
    <citation type="submission" date="2021-06" db="EMBL/GenBank/DDBJ databases">
        <title>Caerostris darwini draft genome.</title>
        <authorList>
            <person name="Kono N."/>
            <person name="Arakawa K."/>
        </authorList>
    </citation>
    <scope>NUCLEOTIDE SEQUENCE [LARGE SCALE GENOMIC DNA]</scope>
</reference>
<dbReference type="InterPro" id="IPR042123">
    <property type="entry name" value="Zip3/RNF212-like"/>
</dbReference>
<dbReference type="Gene3D" id="3.30.40.10">
    <property type="entry name" value="Zinc/RING finger domain, C3HC4 (zinc finger)"/>
    <property type="match status" value="1"/>
</dbReference>
<sequence length="399" mass="45382">MSGTIVFIDTSICLCRRFRYRKPLRHFKSVLLFSSYDSNMQCLIADCNDTYIIPVKTKPSPTIIKKGMVLLCCHSSDEERNINRNGSCWSRFSLVFCFAVKPDLQDMDWVHCNNCFSVPDSEKNFYLTSCGHIYCRDCEEQCARTQCKLCGNQCSTILLSSSLKPDVQIYFTDPFEILKKELKVVHQVSEFQKNHRARFQAHQRKQLKKFKAVKEDFRKLLKNLKDLHGERKKLTQENEALKKYIMMQRSINQSDSSGTTSKGHSKSPYDNAFHSQLDRVISKFIDKMDNSKSSGMSERMCVISPPVNGKLGVIYGTPSPSSCLKKLSLSEPHSSESLHKKSGIPFETPFSSPASSLSTIVTPQTPATLTPNDIFKSPTDQCLRNARKKLVVHPFSPND</sequence>
<evidence type="ECO:0000259" key="7">
    <source>
        <dbReference type="PROSITE" id="PS50089"/>
    </source>
</evidence>
<evidence type="ECO:0000256" key="1">
    <source>
        <dbReference type="ARBA" id="ARBA00022771"/>
    </source>
</evidence>
<dbReference type="InterPro" id="IPR013083">
    <property type="entry name" value="Znf_RING/FYVE/PHD"/>
</dbReference>
<keyword evidence="1 4" id="KW-0863">Zinc-finger</keyword>
<dbReference type="CDD" id="cd16560">
    <property type="entry name" value="RING-HC_RNF212-like"/>
    <property type="match status" value="1"/>
</dbReference>
<dbReference type="PANTHER" id="PTHR22663">
    <property type="entry name" value="RING FINGER PROTEIN NARYA-RELATED"/>
    <property type="match status" value="1"/>
</dbReference>
<keyword evidence="9" id="KW-1185">Reference proteome</keyword>
<dbReference type="GO" id="GO:0007131">
    <property type="term" value="P:reciprocal meiotic recombination"/>
    <property type="evidence" value="ECO:0007669"/>
    <property type="project" value="InterPro"/>
</dbReference>
<dbReference type="GO" id="GO:0016925">
    <property type="term" value="P:protein sumoylation"/>
    <property type="evidence" value="ECO:0007669"/>
    <property type="project" value="TreeGrafter"/>
</dbReference>
<protein>
    <submittedName>
        <fullName evidence="8">E3 SUMO-protein ligase RNF212</fullName>
    </submittedName>
</protein>